<comment type="subunit">
    <text evidence="11">Part of a TFIID-containing RNA polymerase II pre-initiation complex that is composed of TBP and at least GTF2A1, GTF2A2, GTF2E1, GTF2E2, GTF2F1, GTF2H2, GTF2H3, GTF2H4, GTF2H5, GTF2B, TCEA1, ERCC2, ERCC3, TAF1, TAF2, TAF3, TAF4, TAF5, TAF6, TAF7, TAF8, TAF9, TAF10, TAF11, TAF12 and TAF13. Component of the 7-subunit TFIIH core complex composed of XPB/ERCC3, XPD/ERCC2, GTF2H1, GTF2H2, GTF2H3, GTF2H4 and GTF2H5, which is active in NER. The core complex associates with the 3-subunit CDK-activating kinase (CAK) module composed of CCNH/cyclin H, CDK7 and MNAT1 to form the 10-subunit holoenzyme (holo-TFIIH) active in transcription. Interacts with RARA; the interaction requires prior phosphorylation of RARA on 'Ser-369' which then enhances interaction of RARA with CDK7.</text>
</comment>
<evidence type="ECO:0000256" key="11">
    <source>
        <dbReference type="RuleBase" id="RU368090"/>
    </source>
</evidence>
<dbReference type="PANTHER" id="PTHR12831:SF0">
    <property type="entry name" value="GENERAL TRANSCRIPTION FACTOR IIH SUBUNIT 3"/>
    <property type="match status" value="1"/>
</dbReference>
<comment type="caution">
    <text evidence="12">The sequence shown here is derived from an EMBL/GenBank/DDBJ whole genome shotgun (WGS) entry which is preliminary data.</text>
</comment>
<dbReference type="Proteomes" id="UP000440578">
    <property type="component" value="Unassembled WGS sequence"/>
</dbReference>
<evidence type="ECO:0000256" key="3">
    <source>
        <dbReference type="ARBA" id="ARBA00022723"/>
    </source>
</evidence>
<dbReference type="Pfam" id="PF03850">
    <property type="entry name" value="Tfb4"/>
    <property type="match status" value="1"/>
</dbReference>
<evidence type="ECO:0000256" key="4">
    <source>
        <dbReference type="ARBA" id="ARBA00022763"/>
    </source>
</evidence>
<dbReference type="Gene3D" id="3.40.50.410">
    <property type="entry name" value="von Willebrand factor, type A domain"/>
    <property type="match status" value="1"/>
</dbReference>
<evidence type="ECO:0000256" key="7">
    <source>
        <dbReference type="ARBA" id="ARBA00023015"/>
    </source>
</evidence>
<dbReference type="AlphaFoldDB" id="A0A6A4WJC0"/>
<protein>
    <recommendedName>
        <fullName evidence="11">General transcription factor IIH subunit 3</fullName>
    </recommendedName>
    <alternativeName>
        <fullName evidence="11">General transcription factor IIH polypeptide 3</fullName>
    </alternativeName>
</protein>
<dbReference type="OrthoDB" id="17307at2759"/>
<evidence type="ECO:0000256" key="10">
    <source>
        <dbReference type="ARBA" id="ARBA00023242"/>
    </source>
</evidence>
<dbReference type="GO" id="GO:0006289">
    <property type="term" value="P:nucleotide-excision repair"/>
    <property type="evidence" value="ECO:0007669"/>
    <property type="project" value="UniProtKB-UniRule"/>
</dbReference>
<comment type="subcellular location">
    <subcellularLocation>
        <location evidence="1 11">Nucleus</location>
    </subcellularLocation>
</comment>
<keyword evidence="6 11" id="KW-0862">Zinc</keyword>
<evidence type="ECO:0000313" key="12">
    <source>
        <dbReference type="EMBL" id="KAF0303740.1"/>
    </source>
</evidence>
<dbReference type="GO" id="GO:0005675">
    <property type="term" value="C:transcription factor TFIIH holo complex"/>
    <property type="evidence" value="ECO:0007669"/>
    <property type="project" value="UniProtKB-UniRule"/>
</dbReference>
<evidence type="ECO:0000256" key="5">
    <source>
        <dbReference type="ARBA" id="ARBA00022771"/>
    </source>
</evidence>
<keyword evidence="10 11" id="KW-0539">Nucleus</keyword>
<keyword evidence="9 11" id="KW-0234">DNA repair</keyword>
<evidence type="ECO:0000256" key="1">
    <source>
        <dbReference type="ARBA" id="ARBA00004123"/>
    </source>
</evidence>
<gene>
    <name evidence="12" type="primary">GTF2H3</name>
    <name evidence="12" type="ORF">FJT64_024328</name>
</gene>
<dbReference type="GO" id="GO:0006355">
    <property type="term" value="P:regulation of DNA-templated transcription"/>
    <property type="evidence" value="ECO:0007669"/>
    <property type="project" value="InterPro"/>
</dbReference>
<accession>A0A6A4WJC0</accession>
<keyword evidence="13" id="KW-1185">Reference proteome</keyword>
<evidence type="ECO:0000256" key="8">
    <source>
        <dbReference type="ARBA" id="ARBA00023163"/>
    </source>
</evidence>
<organism evidence="12 13">
    <name type="scientific">Amphibalanus amphitrite</name>
    <name type="common">Striped barnacle</name>
    <name type="synonym">Balanus amphitrite</name>
    <dbReference type="NCBI Taxonomy" id="1232801"/>
    <lineage>
        <taxon>Eukaryota</taxon>
        <taxon>Metazoa</taxon>
        <taxon>Ecdysozoa</taxon>
        <taxon>Arthropoda</taxon>
        <taxon>Crustacea</taxon>
        <taxon>Multicrustacea</taxon>
        <taxon>Cirripedia</taxon>
        <taxon>Thoracica</taxon>
        <taxon>Thoracicalcarea</taxon>
        <taxon>Balanomorpha</taxon>
        <taxon>Balanoidea</taxon>
        <taxon>Balanidae</taxon>
        <taxon>Amphibalaninae</taxon>
        <taxon>Amphibalanus</taxon>
    </lineage>
</organism>
<name>A0A6A4WJC0_AMPAM</name>
<sequence>MEDPGEHLLAIVLDTNLTSVVSSGGDAGAVLDSILAFCNAHLMSSTANLLCLTVAHGRENRVLFPPELDDGQSAQAHYELFSQSSSGIVRQLKAMMEAAPPDPQTSAPMAAGLAMSLCFISRVSRERPPHARLQKRVLIVSGQGTVSAQYMDLMNVFFTAQKLEIQVDACVLGAESGVLQQGADITGGVCVRVPQPRGLLQYLLWAFLPFGEQRQKLALPEPPVVDYRAACFCHRQLVSVGFVCSVCLSIFCKFAPICSTCHTVFKVKGMSLPKPSKRKRPKQGL</sequence>
<comment type="function">
    <text evidence="11">Component of the general transcription and DNA repair factor IIH (TFIIH) core complex, which is involved in general and transcription-coupled nucleotide excision repair (NER) of damaged DNA and, when complexed to CAK, in RNA transcription by RNA polymerase II. In NER, TFIIH acts by opening DNA around the lesion to allow the excision of the damaged oligonucleotide and its replacement by a new DNA fragment. In transcription, TFIIH has an essential role in transcription initiation. When the pre-initiation complex (PIC) has been established, TFIIH is required for promoter opening and promoter escape. Phosphorylation of the C-terminal tail (CTD) of the largest subunit of RNA polymerase II by the kinase module CAK controls the initiation of transcription.</text>
</comment>
<keyword evidence="7 11" id="KW-0805">Transcription regulation</keyword>
<proteinExistence type="inferred from homology"/>
<keyword evidence="3 11" id="KW-0479">Metal-binding</keyword>
<dbReference type="EMBL" id="VIIS01000919">
    <property type="protein sequence ID" value="KAF0303740.1"/>
    <property type="molecule type" value="Genomic_DNA"/>
</dbReference>
<evidence type="ECO:0000256" key="6">
    <source>
        <dbReference type="ARBA" id="ARBA00022833"/>
    </source>
</evidence>
<keyword evidence="5 11" id="KW-0863">Zinc-finger</keyword>
<keyword evidence="8 11" id="KW-0804">Transcription</keyword>
<dbReference type="GO" id="GO:0000439">
    <property type="term" value="C:transcription factor TFIIH core complex"/>
    <property type="evidence" value="ECO:0007669"/>
    <property type="project" value="UniProtKB-UniRule"/>
</dbReference>
<evidence type="ECO:0000313" key="13">
    <source>
        <dbReference type="Proteomes" id="UP000440578"/>
    </source>
</evidence>
<dbReference type="InterPro" id="IPR004600">
    <property type="entry name" value="TFIIH_Tfb4/GTF2H3"/>
</dbReference>
<dbReference type="PANTHER" id="PTHR12831">
    <property type="entry name" value="TRANSCRIPTION INITIATION FACTOR IIH TFIIH , POLYPEPTIDE 3-RELATED"/>
    <property type="match status" value="1"/>
</dbReference>
<reference evidence="12 13" key="1">
    <citation type="submission" date="2019-07" db="EMBL/GenBank/DDBJ databases">
        <title>Draft genome assembly of a fouling barnacle, Amphibalanus amphitrite (Darwin, 1854): The first reference genome for Thecostraca.</title>
        <authorList>
            <person name="Kim W."/>
        </authorList>
    </citation>
    <scope>NUCLEOTIDE SEQUENCE [LARGE SCALE GENOMIC DNA]</scope>
    <source>
        <strain evidence="12">SNU_AA5</strain>
        <tissue evidence="12">Soma without cirri and trophi</tissue>
    </source>
</reference>
<comment type="similarity">
    <text evidence="2 11">Belongs to the TFB4 family.</text>
</comment>
<dbReference type="InterPro" id="IPR036465">
    <property type="entry name" value="vWFA_dom_sf"/>
</dbReference>
<evidence type="ECO:0000256" key="9">
    <source>
        <dbReference type="ARBA" id="ARBA00023204"/>
    </source>
</evidence>
<evidence type="ECO:0000256" key="2">
    <source>
        <dbReference type="ARBA" id="ARBA00005273"/>
    </source>
</evidence>
<keyword evidence="4 11" id="KW-0227">DNA damage</keyword>
<dbReference type="GO" id="GO:0008270">
    <property type="term" value="F:zinc ion binding"/>
    <property type="evidence" value="ECO:0007669"/>
    <property type="project" value="UniProtKB-KW"/>
</dbReference>